<dbReference type="AlphaFoldDB" id="A0A9D1G966"/>
<feature type="transmembrane region" description="Helical" evidence="8">
    <location>
        <begin position="174"/>
        <end position="195"/>
    </location>
</feature>
<dbReference type="PANTHER" id="PTHR43394">
    <property type="entry name" value="ATP-DEPENDENT PERMEASE MDL1, MITOCHONDRIAL"/>
    <property type="match status" value="1"/>
</dbReference>
<dbReference type="Gene3D" id="3.40.50.300">
    <property type="entry name" value="P-loop containing nucleotide triphosphate hydrolases"/>
    <property type="match status" value="1"/>
</dbReference>
<dbReference type="SMART" id="SM00382">
    <property type="entry name" value="AAA"/>
    <property type="match status" value="1"/>
</dbReference>
<evidence type="ECO:0000259" key="9">
    <source>
        <dbReference type="PROSITE" id="PS50893"/>
    </source>
</evidence>
<evidence type="ECO:0000256" key="2">
    <source>
        <dbReference type="ARBA" id="ARBA00022448"/>
    </source>
</evidence>
<evidence type="ECO:0000259" key="10">
    <source>
        <dbReference type="PROSITE" id="PS50929"/>
    </source>
</evidence>
<dbReference type="Pfam" id="PF00005">
    <property type="entry name" value="ABC_tran"/>
    <property type="match status" value="1"/>
</dbReference>
<dbReference type="InterPro" id="IPR039421">
    <property type="entry name" value="Type_1_exporter"/>
</dbReference>
<reference evidence="11" key="2">
    <citation type="journal article" date="2021" name="PeerJ">
        <title>Extensive microbial diversity within the chicken gut microbiome revealed by metagenomics and culture.</title>
        <authorList>
            <person name="Gilroy R."/>
            <person name="Ravi A."/>
            <person name="Getino M."/>
            <person name="Pursley I."/>
            <person name="Horton D.L."/>
            <person name="Alikhan N.F."/>
            <person name="Baker D."/>
            <person name="Gharbi K."/>
            <person name="Hall N."/>
            <person name="Watson M."/>
            <person name="Adriaenssens E.M."/>
            <person name="Foster-Nyarko E."/>
            <person name="Jarju S."/>
            <person name="Secka A."/>
            <person name="Antonio M."/>
            <person name="Oren A."/>
            <person name="Chaudhuri R.R."/>
            <person name="La Ragione R."/>
            <person name="Hildebrand F."/>
            <person name="Pallen M.J."/>
        </authorList>
    </citation>
    <scope>NUCLEOTIDE SEQUENCE</scope>
    <source>
        <strain evidence="11">14508</strain>
    </source>
</reference>
<dbReference type="Proteomes" id="UP000886893">
    <property type="component" value="Unassembled WGS sequence"/>
</dbReference>
<dbReference type="SUPFAM" id="SSF52540">
    <property type="entry name" value="P-loop containing nucleoside triphosphate hydrolases"/>
    <property type="match status" value="1"/>
</dbReference>
<dbReference type="GO" id="GO:0016887">
    <property type="term" value="F:ATP hydrolysis activity"/>
    <property type="evidence" value="ECO:0007669"/>
    <property type="project" value="InterPro"/>
</dbReference>
<sequence length="741" mass="85316">MNFENSMNTFIKKMIQELNIDEVSLYISSDMNLNKEYMPIHFMVSQQTLYVIDEQTGQMDCYQKKDIDQIQIEYFVTVGAFNILKGNKRKTLAYFSKAKSQEMAILEKYLLRFLNGNLAMDESDVKVLNKNNEKICPKCNRPYEPGTRICKKCSSNKNMFLRLLKYGMKYKKGFIGIFILLVCSSIIGFITPIMIGQVLYDEVLNQQGSFYDQVLLFVIVYTLLKIIGIVFDMIYGRTIARLSTNVCYDLKVDVFQSMQRLSLKFYHDKETGDLMGRVVWDVDNVFDYIVFSIPSFFKNLLQIVGILAYLFVIQPLLTLLIMIPIPIVVVIFIKAKPRVRKYWEQNRIKENKMISMVSDTLEGFRVVKVFSGSKKEVKKFEKVSSDVKKAFTRQRHFNAKIYPITQLIISFSVIVAWGIGGYFAINSRLDYGELATFITGLNLVYMPLEFIVNFLFDHTNRAMNCARRIFEIIDGNADIIEKEHPIILKDIQGKIEFRSVDFAYEAHLPILKNISFTVEPNQSLGIVGKTGVGKTTIVNLLTRLYDVVSGQILIDGINIKDIELKSLHQNISMISQDTYLFKGSILDNIRYARPEATFEEVIEAAKMASAHEFIMKLPNGYDTLIGEGEINLSGGERQRLSIARAVLLNSKIIIFDEATAAMDTKTEKMIQEAIYRLQKNKTVIMIAHRLSTLKDVDHLIIIENKEIVEEGTMQELIQNKKQFYELYRIQKEALKHIGVRD</sequence>
<proteinExistence type="predicted"/>
<dbReference type="InterPro" id="IPR003593">
    <property type="entry name" value="AAA+_ATPase"/>
</dbReference>
<evidence type="ECO:0000256" key="4">
    <source>
        <dbReference type="ARBA" id="ARBA00022741"/>
    </source>
</evidence>
<evidence type="ECO:0000313" key="11">
    <source>
        <dbReference type="EMBL" id="HIT17864.1"/>
    </source>
</evidence>
<comment type="caution">
    <text evidence="11">The sequence shown here is derived from an EMBL/GenBank/DDBJ whole genome shotgun (WGS) entry which is preliminary data.</text>
</comment>
<name>A0A9D1G966_9FIRM</name>
<feature type="domain" description="ABC transporter" evidence="9">
    <location>
        <begin position="495"/>
        <end position="729"/>
    </location>
</feature>
<dbReference type="Gene3D" id="1.20.1560.10">
    <property type="entry name" value="ABC transporter type 1, transmembrane domain"/>
    <property type="match status" value="1"/>
</dbReference>
<dbReference type="Pfam" id="PF00664">
    <property type="entry name" value="ABC_membrane"/>
    <property type="match status" value="1"/>
</dbReference>
<feature type="transmembrane region" description="Helical" evidence="8">
    <location>
        <begin position="437"/>
        <end position="456"/>
    </location>
</feature>
<dbReference type="PROSITE" id="PS50929">
    <property type="entry name" value="ABC_TM1F"/>
    <property type="match status" value="1"/>
</dbReference>
<reference evidence="11" key="1">
    <citation type="submission" date="2020-10" db="EMBL/GenBank/DDBJ databases">
        <authorList>
            <person name="Gilroy R."/>
        </authorList>
    </citation>
    <scope>NUCLEOTIDE SEQUENCE</scope>
    <source>
        <strain evidence="11">14508</strain>
    </source>
</reference>
<keyword evidence="4" id="KW-0547">Nucleotide-binding</keyword>
<dbReference type="InterPro" id="IPR011527">
    <property type="entry name" value="ABC1_TM_dom"/>
</dbReference>
<feature type="transmembrane region" description="Helical" evidence="8">
    <location>
        <begin position="401"/>
        <end position="425"/>
    </location>
</feature>
<keyword evidence="5 11" id="KW-0067">ATP-binding</keyword>
<keyword evidence="2" id="KW-0813">Transport</keyword>
<feature type="transmembrane region" description="Helical" evidence="8">
    <location>
        <begin position="285"/>
        <end position="310"/>
    </location>
</feature>
<dbReference type="InterPro" id="IPR017871">
    <property type="entry name" value="ABC_transporter-like_CS"/>
</dbReference>
<accession>A0A9D1G966</accession>
<gene>
    <name evidence="11" type="ORF">IAD04_05790</name>
</gene>
<evidence type="ECO:0000256" key="1">
    <source>
        <dbReference type="ARBA" id="ARBA00004651"/>
    </source>
</evidence>
<dbReference type="PANTHER" id="PTHR43394:SF1">
    <property type="entry name" value="ATP-BINDING CASSETTE SUB-FAMILY B MEMBER 10, MITOCHONDRIAL"/>
    <property type="match status" value="1"/>
</dbReference>
<keyword evidence="7 8" id="KW-0472">Membrane</keyword>
<dbReference type="GO" id="GO:0015421">
    <property type="term" value="F:ABC-type oligopeptide transporter activity"/>
    <property type="evidence" value="ECO:0007669"/>
    <property type="project" value="TreeGrafter"/>
</dbReference>
<evidence type="ECO:0000256" key="3">
    <source>
        <dbReference type="ARBA" id="ARBA00022692"/>
    </source>
</evidence>
<feature type="transmembrane region" description="Helical" evidence="8">
    <location>
        <begin position="316"/>
        <end position="333"/>
    </location>
</feature>
<dbReference type="FunFam" id="3.40.50.300:FF:000287">
    <property type="entry name" value="Multidrug ABC transporter ATP-binding protein"/>
    <property type="match status" value="1"/>
</dbReference>
<evidence type="ECO:0000256" key="5">
    <source>
        <dbReference type="ARBA" id="ARBA00022840"/>
    </source>
</evidence>
<protein>
    <submittedName>
        <fullName evidence="11">ABC transporter ATP-binding protein</fullName>
    </submittedName>
</protein>
<dbReference type="InterPro" id="IPR036640">
    <property type="entry name" value="ABC1_TM_sf"/>
</dbReference>
<dbReference type="InterPro" id="IPR027417">
    <property type="entry name" value="P-loop_NTPase"/>
</dbReference>
<keyword evidence="6 8" id="KW-1133">Transmembrane helix</keyword>
<evidence type="ECO:0000256" key="8">
    <source>
        <dbReference type="SAM" id="Phobius"/>
    </source>
</evidence>
<dbReference type="GO" id="GO:0005886">
    <property type="term" value="C:plasma membrane"/>
    <property type="evidence" value="ECO:0007669"/>
    <property type="project" value="UniProtKB-SubCell"/>
</dbReference>
<comment type="subcellular location">
    <subcellularLocation>
        <location evidence="1">Cell membrane</location>
        <topology evidence="1">Multi-pass membrane protein</topology>
    </subcellularLocation>
</comment>
<dbReference type="PROSITE" id="PS50893">
    <property type="entry name" value="ABC_TRANSPORTER_2"/>
    <property type="match status" value="1"/>
</dbReference>
<evidence type="ECO:0000256" key="7">
    <source>
        <dbReference type="ARBA" id="ARBA00023136"/>
    </source>
</evidence>
<evidence type="ECO:0000313" key="12">
    <source>
        <dbReference type="Proteomes" id="UP000886893"/>
    </source>
</evidence>
<feature type="transmembrane region" description="Helical" evidence="8">
    <location>
        <begin position="215"/>
        <end position="235"/>
    </location>
</feature>
<dbReference type="GO" id="GO:0005524">
    <property type="term" value="F:ATP binding"/>
    <property type="evidence" value="ECO:0007669"/>
    <property type="project" value="UniProtKB-KW"/>
</dbReference>
<feature type="domain" description="ABC transmembrane type-1" evidence="10">
    <location>
        <begin position="175"/>
        <end position="455"/>
    </location>
</feature>
<dbReference type="EMBL" id="DVKI01000182">
    <property type="protein sequence ID" value="HIT17864.1"/>
    <property type="molecule type" value="Genomic_DNA"/>
</dbReference>
<evidence type="ECO:0000256" key="6">
    <source>
        <dbReference type="ARBA" id="ARBA00022989"/>
    </source>
</evidence>
<dbReference type="InterPro" id="IPR003439">
    <property type="entry name" value="ABC_transporter-like_ATP-bd"/>
</dbReference>
<organism evidence="11 12">
    <name type="scientific">Candidatus Caccosoma faecigallinarum</name>
    <dbReference type="NCBI Taxonomy" id="2840720"/>
    <lineage>
        <taxon>Bacteria</taxon>
        <taxon>Bacillati</taxon>
        <taxon>Bacillota</taxon>
        <taxon>Bacillota incertae sedis</taxon>
        <taxon>Candidatus Caccosoma</taxon>
    </lineage>
</organism>
<dbReference type="SUPFAM" id="SSF90123">
    <property type="entry name" value="ABC transporter transmembrane region"/>
    <property type="match status" value="1"/>
</dbReference>
<dbReference type="PROSITE" id="PS00211">
    <property type="entry name" value="ABC_TRANSPORTER_1"/>
    <property type="match status" value="1"/>
</dbReference>
<keyword evidence="3 8" id="KW-0812">Transmembrane</keyword>